<dbReference type="PANTHER" id="PTHR34724:SF2">
    <property type="entry name" value="OS12G0596101 PROTEIN"/>
    <property type="match status" value="1"/>
</dbReference>
<evidence type="ECO:0000313" key="1">
    <source>
        <dbReference type="EMBL" id="EDN79673.1"/>
    </source>
</evidence>
<proteinExistence type="predicted"/>
<protein>
    <submittedName>
        <fullName evidence="1">Uncharacterized protein</fullName>
    </submittedName>
</protein>
<gene>
    <name evidence="1" type="ORF">ACTODO_00099</name>
</gene>
<dbReference type="PANTHER" id="PTHR34724">
    <property type="entry name" value="OS12G0596101 PROTEIN"/>
    <property type="match status" value="1"/>
</dbReference>
<reference evidence="1" key="1">
    <citation type="submission" date="2007-04" db="EMBL/GenBank/DDBJ databases">
        <authorList>
            <person name="Fulton L."/>
            <person name="Clifton S."/>
            <person name="Fulton B."/>
            <person name="Xu J."/>
            <person name="Minx P."/>
            <person name="Pepin K.H."/>
            <person name="Johnson M."/>
            <person name="Thiruvilangam P."/>
            <person name="Bhonagiri V."/>
            <person name="Nash W.E."/>
            <person name="Mardis E.R."/>
            <person name="Wilson R.K."/>
        </authorList>
    </citation>
    <scope>NUCLEOTIDE SEQUENCE [LARGE SCALE GENOMIC DNA]</scope>
    <source>
        <strain evidence="1">ATCC 17982</strain>
    </source>
</reference>
<name>A7B8Z9_9ACTO</name>
<reference evidence="1" key="2">
    <citation type="submission" date="2015-05" db="EMBL/GenBank/DDBJ databases">
        <title>Draft genome sequence of Actinomyces odontolyticus (ATCC 17982).</title>
        <authorList>
            <person name="Sudarsanam P."/>
            <person name="Ley R."/>
            <person name="Guruge J."/>
            <person name="Turnbaugh P.J."/>
            <person name="Mahowald M."/>
            <person name="Liep D."/>
            <person name="Gordon J."/>
        </authorList>
    </citation>
    <scope>NUCLEOTIDE SEQUENCE</scope>
    <source>
        <strain evidence="1">ATCC 17982</strain>
    </source>
</reference>
<dbReference type="AlphaFoldDB" id="A7B8Z9"/>
<evidence type="ECO:0000313" key="2">
    <source>
        <dbReference type="Proteomes" id="UP000003553"/>
    </source>
</evidence>
<accession>A7B8Z9</accession>
<dbReference type="HOGENOM" id="CLU_175850_2_0_11"/>
<keyword evidence="2" id="KW-1185">Reference proteome</keyword>
<dbReference type="EMBL" id="AAYI02000004">
    <property type="protein sequence ID" value="EDN79673.1"/>
    <property type="molecule type" value="Genomic_DNA"/>
</dbReference>
<dbReference type="eggNOG" id="ENOG5033894">
    <property type="taxonomic scope" value="Bacteria"/>
</dbReference>
<organism evidence="1 2">
    <name type="scientific">Schaalia dentiphila ATCC 17982</name>
    <dbReference type="NCBI Taxonomy" id="411466"/>
    <lineage>
        <taxon>Bacteria</taxon>
        <taxon>Bacillati</taxon>
        <taxon>Actinomycetota</taxon>
        <taxon>Actinomycetes</taxon>
        <taxon>Actinomycetales</taxon>
        <taxon>Actinomycetaceae</taxon>
        <taxon>Schaalia</taxon>
        <taxon>Schaalia dentiphila</taxon>
    </lineage>
</organism>
<dbReference type="Proteomes" id="UP000003553">
    <property type="component" value="Unassembled WGS sequence"/>
</dbReference>
<comment type="caution">
    <text evidence="1">The sequence shown here is derived from an EMBL/GenBank/DDBJ whole genome shotgun (WGS) entry which is preliminary data.</text>
</comment>
<sequence length="64" mass="7246">MKEAIMCRPTTCEVCGKTTWKGCGKHIDSVKEKVPANQWCDKDHSDEEYAAAEKKRGFFGSFCK</sequence>